<keyword evidence="3" id="KW-1185">Reference proteome</keyword>
<protein>
    <submittedName>
        <fullName evidence="2">Uncharacterized protein</fullName>
    </submittedName>
</protein>
<feature type="signal peptide" evidence="1">
    <location>
        <begin position="1"/>
        <end position="25"/>
    </location>
</feature>
<feature type="chain" id="PRO_5015403360" evidence="1">
    <location>
        <begin position="26"/>
        <end position="118"/>
    </location>
</feature>
<evidence type="ECO:0000256" key="1">
    <source>
        <dbReference type="SAM" id="SignalP"/>
    </source>
</evidence>
<comment type="caution">
    <text evidence="2">The sequence shown here is derived from an EMBL/GenBank/DDBJ whole genome shotgun (WGS) entry which is preliminary data.</text>
</comment>
<accession>A0A2U2N6Y5</accession>
<evidence type="ECO:0000313" key="3">
    <source>
        <dbReference type="Proteomes" id="UP000245474"/>
    </source>
</evidence>
<dbReference type="RefSeq" id="WP_109676250.1">
    <property type="nucleotide sequence ID" value="NZ_CP086615.1"/>
</dbReference>
<sequence length="118" mass="11748">MNTAKLLSPTLVAAVLGLASLAAGAADPMAALDSLPVADSAELEAARGADNQITIVTSRQDMRASVTGASFNVGTMNNGDITVGEGAFANFSGVGVNVLNSGNNNAFSTGVSMSVHLH</sequence>
<dbReference type="EMBL" id="QFFI01000004">
    <property type="protein sequence ID" value="PWG64842.1"/>
    <property type="molecule type" value="Genomic_DNA"/>
</dbReference>
<organism evidence="2 3">
    <name type="scientific">Sediminicurvatus halobius</name>
    <dbReference type="NCBI Taxonomy" id="2182432"/>
    <lineage>
        <taxon>Bacteria</taxon>
        <taxon>Pseudomonadati</taxon>
        <taxon>Pseudomonadota</taxon>
        <taxon>Gammaproteobacteria</taxon>
        <taxon>Chromatiales</taxon>
        <taxon>Ectothiorhodospiraceae</taxon>
        <taxon>Sediminicurvatus</taxon>
    </lineage>
</organism>
<keyword evidence="1" id="KW-0732">Signal</keyword>
<gene>
    <name evidence="2" type="ORF">DEM34_03325</name>
</gene>
<reference evidence="2 3" key="1">
    <citation type="submission" date="2018-05" db="EMBL/GenBank/DDBJ databases">
        <title>Spiribacter halobius sp. nov., a moderately halophilic bacterium isolated from marine solar saltern.</title>
        <authorList>
            <person name="Zheng W.-S."/>
            <person name="Lu D.-C."/>
            <person name="Du Z.-J."/>
        </authorList>
    </citation>
    <scope>NUCLEOTIDE SEQUENCE [LARGE SCALE GENOMIC DNA]</scope>
    <source>
        <strain evidence="2 3">E85</strain>
    </source>
</reference>
<dbReference type="AlphaFoldDB" id="A0A2U2N6Y5"/>
<name>A0A2U2N6Y5_9GAMM</name>
<evidence type="ECO:0000313" key="2">
    <source>
        <dbReference type="EMBL" id="PWG64842.1"/>
    </source>
</evidence>
<dbReference type="Proteomes" id="UP000245474">
    <property type="component" value="Unassembled WGS sequence"/>
</dbReference>
<proteinExistence type="predicted"/>